<dbReference type="Gene3D" id="3.30.300.30">
    <property type="match status" value="1"/>
</dbReference>
<dbReference type="Gene3D" id="3.40.50.12780">
    <property type="entry name" value="N-terminal domain of ligase-like"/>
    <property type="match status" value="1"/>
</dbReference>
<name>A0A1G9Q4R3_9BURK</name>
<dbReference type="Pfam" id="PF13193">
    <property type="entry name" value="AMP-binding_C"/>
    <property type="match status" value="1"/>
</dbReference>
<evidence type="ECO:0000313" key="3">
    <source>
        <dbReference type="EMBL" id="SDM05741.1"/>
    </source>
</evidence>
<dbReference type="GO" id="GO:0016405">
    <property type="term" value="F:CoA-ligase activity"/>
    <property type="evidence" value="ECO:0007669"/>
    <property type="project" value="TreeGrafter"/>
</dbReference>
<dbReference type="InterPro" id="IPR045851">
    <property type="entry name" value="AMP-bd_C_sf"/>
</dbReference>
<proteinExistence type="predicted"/>
<dbReference type="InterPro" id="IPR025110">
    <property type="entry name" value="AMP-bd_C"/>
</dbReference>
<dbReference type="InterPro" id="IPR000873">
    <property type="entry name" value="AMP-dep_synth/lig_dom"/>
</dbReference>
<dbReference type="STRING" id="1527607.SAMN05428957_10251"/>
<evidence type="ECO:0000313" key="4">
    <source>
        <dbReference type="Proteomes" id="UP000198552"/>
    </source>
</evidence>
<reference evidence="4" key="1">
    <citation type="submission" date="2016-10" db="EMBL/GenBank/DDBJ databases">
        <authorList>
            <person name="Varghese N."/>
            <person name="Submissions S."/>
        </authorList>
    </citation>
    <scope>NUCLEOTIDE SEQUENCE [LARGE SCALE GENOMIC DNA]</scope>
    <source>
        <strain evidence="4">EPL6</strain>
    </source>
</reference>
<dbReference type="AlphaFoldDB" id="A0A1G9Q4R3"/>
<feature type="domain" description="AMP-binding enzyme C-terminal" evidence="2">
    <location>
        <begin position="427"/>
        <end position="505"/>
    </location>
</feature>
<dbReference type="SUPFAM" id="SSF56801">
    <property type="entry name" value="Acetyl-CoA synthetase-like"/>
    <property type="match status" value="1"/>
</dbReference>
<sequence length="524" mass="57814">MSTLPADSPPLSPLARHARRDPDGVAYRLEPSGRCVTWRALEQRSRQLGAALHAAGLRPGDGIALMLENHPRYFEILWAAQRSGLYYTPVSRHLKTDELAHIVRDCGAKMLFCSAQTLHDLDEPALRALPAQCVLLDAPPRAGFLDYESLLAAQDADVALDESIEGLDFCYSSGTTGLPKGIKRPLAEAGKHFAGKGDARTHWKDFDEQSVYLSTAPFYHTAPVRWNLAVMRAGGQCVLLEKFDAELALQAIERFRVTHGQWVPTMFIRLLRLPETTRARYDLSSMRYAIHAAAPCPAAVKEQMIDWWGPIVYEYYSGTELVGRTSLDSHEWLRHQGSVGRAEIGQVHIVDADGRELGPGEDGVVYFSGGPRFAYHHDPEKTAQAYNDRGWATYGDIGHLDADGYLYLTDRLANTIVSGGVNIYPQEAENVLQGHPAVADVAVIGVPNAEFGEEVKAVVQLQPGLHGDAQLAAELIAYCRDRLSTLKCPRSVDFVATLPRAESGKLLKRLVKAQYWDGASRITH</sequence>
<gene>
    <name evidence="3" type="ORF">SAMN05428957_10251</name>
</gene>
<accession>A0A1G9Q4R3</accession>
<dbReference type="PANTHER" id="PTHR24096">
    <property type="entry name" value="LONG-CHAIN-FATTY-ACID--COA LIGASE"/>
    <property type="match status" value="1"/>
</dbReference>
<dbReference type="EMBL" id="FNHP01000002">
    <property type="protein sequence ID" value="SDM05741.1"/>
    <property type="molecule type" value="Genomic_DNA"/>
</dbReference>
<keyword evidence="4" id="KW-1185">Reference proteome</keyword>
<organism evidence="3 4">
    <name type="scientific">Oryzisolibacter propanilivorax</name>
    <dbReference type="NCBI Taxonomy" id="1527607"/>
    <lineage>
        <taxon>Bacteria</taxon>
        <taxon>Pseudomonadati</taxon>
        <taxon>Pseudomonadota</taxon>
        <taxon>Betaproteobacteria</taxon>
        <taxon>Burkholderiales</taxon>
        <taxon>Comamonadaceae</taxon>
        <taxon>Oryzisolibacter</taxon>
    </lineage>
</organism>
<dbReference type="PANTHER" id="PTHR24096:SF323">
    <property type="entry name" value="BLR3536 PROTEIN"/>
    <property type="match status" value="1"/>
</dbReference>
<dbReference type="RefSeq" id="WP_245703812.1">
    <property type="nucleotide sequence ID" value="NZ_FNHP01000002.1"/>
</dbReference>
<feature type="domain" description="AMP-dependent synthetase/ligase" evidence="1">
    <location>
        <begin position="15"/>
        <end position="369"/>
    </location>
</feature>
<dbReference type="Proteomes" id="UP000198552">
    <property type="component" value="Unassembled WGS sequence"/>
</dbReference>
<evidence type="ECO:0000259" key="1">
    <source>
        <dbReference type="Pfam" id="PF00501"/>
    </source>
</evidence>
<dbReference type="InterPro" id="IPR042099">
    <property type="entry name" value="ANL_N_sf"/>
</dbReference>
<evidence type="ECO:0000259" key="2">
    <source>
        <dbReference type="Pfam" id="PF13193"/>
    </source>
</evidence>
<protein>
    <submittedName>
        <fullName evidence="3">Long-chain acyl-CoA synthetase</fullName>
    </submittedName>
</protein>
<dbReference type="Pfam" id="PF00501">
    <property type="entry name" value="AMP-binding"/>
    <property type="match status" value="1"/>
</dbReference>